<dbReference type="PANTHER" id="PTHR43783">
    <property type="entry name" value="UDP-N-ACETYLGLUCOSAMINE 1-CARBOXYVINYLTRANSFERASE"/>
    <property type="match status" value="1"/>
</dbReference>
<dbReference type="CDD" id="cd01555">
    <property type="entry name" value="UdpNAET"/>
    <property type="match status" value="1"/>
</dbReference>
<dbReference type="Pfam" id="PF00275">
    <property type="entry name" value="EPSP_synthase"/>
    <property type="match status" value="1"/>
</dbReference>
<protein>
    <recommendedName>
        <fullName evidence="12">UDP-N-acetylglucosamine 1-carboxyvinyltransferase</fullName>
        <ecNumber evidence="11">2.5.1.7</ecNumber>
    </recommendedName>
    <alternativeName>
        <fullName evidence="13">Enoylpyruvate transferase</fullName>
    </alternativeName>
    <alternativeName>
        <fullName evidence="14">UDP-N-acetylglucosamine enolpyruvyl transferase</fullName>
    </alternativeName>
</protein>
<organism evidence="17 18">
    <name type="scientific">Albimonas pacifica</name>
    <dbReference type="NCBI Taxonomy" id="1114924"/>
    <lineage>
        <taxon>Bacteria</taxon>
        <taxon>Pseudomonadati</taxon>
        <taxon>Pseudomonadota</taxon>
        <taxon>Alphaproteobacteria</taxon>
        <taxon>Rhodobacterales</taxon>
        <taxon>Paracoccaceae</taxon>
        <taxon>Albimonas</taxon>
    </lineage>
</organism>
<comment type="pathway">
    <text evidence="2">Cell wall biogenesis; peptidoglycan biosynthesis.</text>
</comment>
<evidence type="ECO:0000256" key="13">
    <source>
        <dbReference type="ARBA" id="ARBA00042443"/>
    </source>
</evidence>
<evidence type="ECO:0000256" key="12">
    <source>
        <dbReference type="ARBA" id="ARBA00039754"/>
    </source>
</evidence>
<evidence type="ECO:0000256" key="1">
    <source>
        <dbReference type="ARBA" id="ARBA00004496"/>
    </source>
</evidence>
<keyword evidence="9" id="KW-0961">Cell wall biogenesis/degradation</keyword>
<dbReference type="GO" id="GO:0019277">
    <property type="term" value="P:UDP-N-acetylgalactosamine biosynthetic process"/>
    <property type="evidence" value="ECO:0007669"/>
    <property type="project" value="InterPro"/>
</dbReference>
<keyword evidence="7" id="KW-0573">Peptidoglycan synthesis</keyword>
<evidence type="ECO:0000256" key="10">
    <source>
        <dbReference type="ARBA" id="ARBA00038367"/>
    </source>
</evidence>
<name>A0A1I3PRT3_9RHOB</name>
<dbReference type="InterPro" id="IPR050068">
    <property type="entry name" value="MurA_subfamily"/>
</dbReference>
<dbReference type="InterPro" id="IPR013792">
    <property type="entry name" value="RNA3'P_cycl/enolpyr_Trfase_a/b"/>
</dbReference>
<dbReference type="NCBIfam" id="NF006873">
    <property type="entry name" value="PRK09369.1"/>
    <property type="match status" value="1"/>
</dbReference>
<dbReference type="GO" id="GO:0008360">
    <property type="term" value="P:regulation of cell shape"/>
    <property type="evidence" value="ECO:0007669"/>
    <property type="project" value="UniProtKB-KW"/>
</dbReference>
<dbReference type="InterPro" id="IPR005750">
    <property type="entry name" value="UDP_GlcNAc_COvinyl_MurA"/>
</dbReference>
<dbReference type="GO" id="GO:0009252">
    <property type="term" value="P:peptidoglycan biosynthetic process"/>
    <property type="evidence" value="ECO:0007669"/>
    <property type="project" value="UniProtKB-KW"/>
</dbReference>
<accession>A0A1I3PRT3</accession>
<dbReference type="Gene3D" id="3.65.10.10">
    <property type="entry name" value="Enolpyruvate transferase domain"/>
    <property type="match status" value="2"/>
</dbReference>
<evidence type="ECO:0000256" key="7">
    <source>
        <dbReference type="ARBA" id="ARBA00022984"/>
    </source>
</evidence>
<dbReference type="STRING" id="1114924.SAMN05216258_1208"/>
<keyword evidence="6" id="KW-0133">Cell shape</keyword>
<feature type="domain" description="Enolpyruvate transferase" evidence="16">
    <location>
        <begin position="24"/>
        <end position="426"/>
    </location>
</feature>
<dbReference type="Proteomes" id="UP000199377">
    <property type="component" value="Unassembled WGS sequence"/>
</dbReference>
<dbReference type="GO" id="GO:0005737">
    <property type="term" value="C:cytoplasm"/>
    <property type="evidence" value="ECO:0007669"/>
    <property type="project" value="UniProtKB-SubCell"/>
</dbReference>
<reference evidence="17 18" key="1">
    <citation type="submission" date="2016-10" db="EMBL/GenBank/DDBJ databases">
        <authorList>
            <person name="de Groot N.N."/>
        </authorList>
    </citation>
    <scope>NUCLEOTIDE SEQUENCE [LARGE SCALE GENOMIC DNA]</scope>
    <source>
        <strain evidence="17 18">CGMCC 1.11030</strain>
    </source>
</reference>
<evidence type="ECO:0000256" key="8">
    <source>
        <dbReference type="ARBA" id="ARBA00023306"/>
    </source>
</evidence>
<evidence type="ECO:0000256" key="9">
    <source>
        <dbReference type="ARBA" id="ARBA00023316"/>
    </source>
</evidence>
<dbReference type="PANTHER" id="PTHR43783:SF1">
    <property type="entry name" value="UDP-N-ACETYLGLUCOSAMINE 1-CARBOXYVINYLTRANSFERASE"/>
    <property type="match status" value="1"/>
</dbReference>
<gene>
    <name evidence="17" type="ORF">SAMN05216258_1208</name>
</gene>
<evidence type="ECO:0000313" key="17">
    <source>
        <dbReference type="EMBL" id="SFJ24209.1"/>
    </source>
</evidence>
<evidence type="ECO:0000256" key="2">
    <source>
        <dbReference type="ARBA" id="ARBA00004752"/>
    </source>
</evidence>
<dbReference type="InterPro" id="IPR001986">
    <property type="entry name" value="Enolpyruvate_Tfrase_dom"/>
</dbReference>
<evidence type="ECO:0000256" key="11">
    <source>
        <dbReference type="ARBA" id="ARBA00039108"/>
    </source>
</evidence>
<keyword evidence="4" id="KW-0132">Cell division</keyword>
<dbReference type="EMBL" id="FOQH01000020">
    <property type="protein sequence ID" value="SFJ24209.1"/>
    <property type="molecule type" value="Genomic_DNA"/>
</dbReference>
<dbReference type="GO" id="GO:0008760">
    <property type="term" value="F:UDP-N-acetylglucosamine 1-carboxyvinyltransferase activity"/>
    <property type="evidence" value="ECO:0007669"/>
    <property type="project" value="UniProtKB-EC"/>
</dbReference>
<evidence type="ECO:0000256" key="6">
    <source>
        <dbReference type="ARBA" id="ARBA00022960"/>
    </source>
</evidence>
<evidence type="ECO:0000259" key="16">
    <source>
        <dbReference type="Pfam" id="PF00275"/>
    </source>
</evidence>
<dbReference type="SUPFAM" id="SSF55205">
    <property type="entry name" value="EPT/RTPC-like"/>
    <property type="match status" value="1"/>
</dbReference>
<comment type="catalytic activity">
    <reaction evidence="15">
        <text>phosphoenolpyruvate + UDP-N-acetyl-alpha-D-glucosamine = UDP-N-acetyl-3-O-(1-carboxyvinyl)-alpha-D-glucosamine + phosphate</text>
        <dbReference type="Rhea" id="RHEA:18681"/>
        <dbReference type="ChEBI" id="CHEBI:43474"/>
        <dbReference type="ChEBI" id="CHEBI:57705"/>
        <dbReference type="ChEBI" id="CHEBI:58702"/>
        <dbReference type="ChEBI" id="CHEBI:68483"/>
        <dbReference type="EC" id="2.5.1.7"/>
    </reaction>
</comment>
<keyword evidence="18" id="KW-1185">Reference proteome</keyword>
<dbReference type="GO" id="GO:0071555">
    <property type="term" value="P:cell wall organization"/>
    <property type="evidence" value="ECO:0007669"/>
    <property type="project" value="UniProtKB-KW"/>
</dbReference>
<keyword evidence="5 17" id="KW-0808">Transferase</keyword>
<comment type="similarity">
    <text evidence="10">Belongs to the EPSP synthase family. MurA subfamily.</text>
</comment>
<evidence type="ECO:0000313" key="18">
    <source>
        <dbReference type="Proteomes" id="UP000199377"/>
    </source>
</evidence>
<keyword evidence="3" id="KW-0963">Cytoplasm</keyword>
<dbReference type="GO" id="GO:0051301">
    <property type="term" value="P:cell division"/>
    <property type="evidence" value="ECO:0007669"/>
    <property type="project" value="UniProtKB-KW"/>
</dbReference>
<evidence type="ECO:0000256" key="15">
    <source>
        <dbReference type="ARBA" id="ARBA00047527"/>
    </source>
</evidence>
<comment type="subcellular location">
    <subcellularLocation>
        <location evidence="1">Cytoplasm</location>
    </subcellularLocation>
</comment>
<sequence>MMNLTAPMAAVGDREPAIAYHVQASRLEGQVRLSGAKNSVLRLMAASLLTKEPVRLRNYPATLRDAEVHRRMLERLGKRCTVTPGAGGGDTLLIEEVSAPPGELLWEGRSIRNTLLIMGALCARTGHGAVPMPGGCDLGNRKYDLHVMLLERLGATTEEAAARLAAEAPKGGLVGGDIVLPLRSTGATENAIISASLARGKTTLWGPHIRPEILDLIAMLRQMGAQIEVFGQERIEIEGRTELGGADHFVLPDNMEALTWMIGATITGGEIEILDFPAPDLEVPLAFLKESGARWFTGDGSVIVKGGACYPVEIATGPYPGINSDMQPLFALFGAMSPGESKIIDLRFPGRYGYAEELAKMGFLHEVRGDVLHVRGGPRLTGARVTALDLRAGIALTLAGLVAEGETVVSDAWQVERGYDRFVEKLQSLGGRISVADEG</sequence>
<evidence type="ECO:0000256" key="14">
    <source>
        <dbReference type="ARBA" id="ARBA00042842"/>
    </source>
</evidence>
<keyword evidence="8" id="KW-0131">Cell cycle</keyword>
<dbReference type="InterPro" id="IPR036968">
    <property type="entry name" value="Enolpyruvate_Tfrase_sf"/>
</dbReference>
<evidence type="ECO:0000256" key="4">
    <source>
        <dbReference type="ARBA" id="ARBA00022618"/>
    </source>
</evidence>
<dbReference type="EC" id="2.5.1.7" evidence="11"/>
<dbReference type="RefSeq" id="WP_218161129.1">
    <property type="nucleotide sequence ID" value="NZ_FOQH01000020.1"/>
</dbReference>
<proteinExistence type="inferred from homology"/>
<dbReference type="AlphaFoldDB" id="A0A1I3PRT3"/>
<evidence type="ECO:0000256" key="3">
    <source>
        <dbReference type="ARBA" id="ARBA00022490"/>
    </source>
</evidence>
<evidence type="ECO:0000256" key="5">
    <source>
        <dbReference type="ARBA" id="ARBA00022679"/>
    </source>
</evidence>